<gene>
    <name evidence="3" type="ORF">ERL59_05040</name>
</gene>
<name>A0A6N9PXT0_9BACL</name>
<evidence type="ECO:0000259" key="2">
    <source>
        <dbReference type="SMART" id="SM00507"/>
    </source>
</evidence>
<dbReference type="EMBL" id="SIJB01000012">
    <property type="protein sequence ID" value="NBI28319.1"/>
    <property type="molecule type" value="Genomic_DNA"/>
</dbReference>
<keyword evidence="4" id="KW-1185">Reference proteome</keyword>
<feature type="region of interest" description="Disordered" evidence="1">
    <location>
        <begin position="1"/>
        <end position="28"/>
    </location>
</feature>
<dbReference type="AlphaFoldDB" id="A0A6N9PXT0"/>
<dbReference type="GO" id="GO:0008270">
    <property type="term" value="F:zinc ion binding"/>
    <property type="evidence" value="ECO:0007669"/>
    <property type="project" value="InterPro"/>
</dbReference>
<keyword evidence="3" id="KW-0378">Hydrolase</keyword>
<protein>
    <submittedName>
        <fullName evidence="3">HNH endonuclease</fullName>
    </submittedName>
</protein>
<dbReference type="CDD" id="cd00085">
    <property type="entry name" value="HNHc"/>
    <property type="match status" value="1"/>
</dbReference>
<evidence type="ECO:0000313" key="4">
    <source>
        <dbReference type="Proteomes" id="UP000448943"/>
    </source>
</evidence>
<organism evidence="3 4">
    <name type="scientific">Chengkuizengella marina</name>
    <dbReference type="NCBI Taxonomy" id="2507566"/>
    <lineage>
        <taxon>Bacteria</taxon>
        <taxon>Bacillati</taxon>
        <taxon>Bacillota</taxon>
        <taxon>Bacilli</taxon>
        <taxon>Bacillales</taxon>
        <taxon>Paenibacillaceae</taxon>
        <taxon>Chengkuizengella</taxon>
    </lineage>
</organism>
<dbReference type="SMART" id="SM00507">
    <property type="entry name" value="HNHc"/>
    <property type="match status" value="1"/>
</dbReference>
<feature type="compositionally biased region" description="Basic residues" evidence="1">
    <location>
        <begin position="10"/>
        <end position="22"/>
    </location>
</feature>
<comment type="caution">
    <text evidence="3">The sequence shown here is derived from an EMBL/GenBank/DDBJ whole genome shotgun (WGS) entry which is preliminary data.</text>
</comment>
<dbReference type="GO" id="GO:0003676">
    <property type="term" value="F:nucleic acid binding"/>
    <property type="evidence" value="ECO:0007669"/>
    <property type="project" value="InterPro"/>
</dbReference>
<dbReference type="InterPro" id="IPR003615">
    <property type="entry name" value="HNH_nuc"/>
</dbReference>
<dbReference type="Proteomes" id="UP000448943">
    <property type="component" value="Unassembled WGS sequence"/>
</dbReference>
<dbReference type="Gene3D" id="1.10.30.50">
    <property type="match status" value="1"/>
</dbReference>
<keyword evidence="3" id="KW-0255">Endonuclease</keyword>
<evidence type="ECO:0000256" key="1">
    <source>
        <dbReference type="SAM" id="MobiDB-lite"/>
    </source>
</evidence>
<dbReference type="OrthoDB" id="2662325at2"/>
<reference evidence="3 4" key="1">
    <citation type="submission" date="2019-01" db="EMBL/GenBank/DDBJ databases">
        <title>Chengkuizengella sp. nov., isolated from deep-sea sediment of East Pacific Ocean.</title>
        <authorList>
            <person name="Yang J."/>
            <person name="Lai Q."/>
            <person name="Shao Z."/>
        </authorList>
    </citation>
    <scope>NUCLEOTIDE SEQUENCE [LARGE SCALE GENOMIC DNA]</scope>
    <source>
        <strain evidence="3 4">YPA3-1-1</strain>
    </source>
</reference>
<sequence>MGGFNPAPKPQHRRRTPKRGAKGKFNTETRNTIIERDGGLCVKCGRSYDDIHHIVFKSQGGSGTVDNGVCVCRGCHSWAHTSNEGRRWFEGYRMRYLI</sequence>
<feature type="domain" description="HNH nuclease" evidence="2">
    <location>
        <begin position="28"/>
        <end position="77"/>
    </location>
</feature>
<evidence type="ECO:0000313" key="3">
    <source>
        <dbReference type="EMBL" id="NBI28319.1"/>
    </source>
</evidence>
<dbReference type="RefSeq" id="WP_160645099.1">
    <property type="nucleotide sequence ID" value="NZ_SIJB01000012.1"/>
</dbReference>
<dbReference type="InterPro" id="IPR002711">
    <property type="entry name" value="HNH"/>
</dbReference>
<dbReference type="GO" id="GO:0004519">
    <property type="term" value="F:endonuclease activity"/>
    <property type="evidence" value="ECO:0007669"/>
    <property type="project" value="UniProtKB-KW"/>
</dbReference>
<keyword evidence="3" id="KW-0540">Nuclease</keyword>
<accession>A0A6N9PXT0</accession>
<proteinExistence type="predicted"/>
<dbReference type="Pfam" id="PF01844">
    <property type="entry name" value="HNH"/>
    <property type="match status" value="1"/>
</dbReference>